<organism evidence="1">
    <name type="scientific">Arundo donax</name>
    <name type="common">Giant reed</name>
    <name type="synonym">Donax arundinaceus</name>
    <dbReference type="NCBI Taxonomy" id="35708"/>
    <lineage>
        <taxon>Eukaryota</taxon>
        <taxon>Viridiplantae</taxon>
        <taxon>Streptophyta</taxon>
        <taxon>Embryophyta</taxon>
        <taxon>Tracheophyta</taxon>
        <taxon>Spermatophyta</taxon>
        <taxon>Magnoliopsida</taxon>
        <taxon>Liliopsida</taxon>
        <taxon>Poales</taxon>
        <taxon>Poaceae</taxon>
        <taxon>PACMAD clade</taxon>
        <taxon>Arundinoideae</taxon>
        <taxon>Arundineae</taxon>
        <taxon>Arundo</taxon>
    </lineage>
</organism>
<accession>A0A0A9EYV4</accession>
<reference evidence="1" key="1">
    <citation type="submission" date="2014-09" db="EMBL/GenBank/DDBJ databases">
        <authorList>
            <person name="Magalhaes I.L.F."/>
            <person name="Oliveira U."/>
            <person name="Santos F.R."/>
            <person name="Vidigal T.H.D.A."/>
            <person name="Brescovit A.D."/>
            <person name="Santos A.J."/>
        </authorList>
    </citation>
    <scope>NUCLEOTIDE SEQUENCE</scope>
    <source>
        <tissue evidence="1">Shoot tissue taken approximately 20 cm above the soil surface</tissue>
    </source>
</reference>
<evidence type="ECO:0000313" key="1">
    <source>
        <dbReference type="EMBL" id="JAE05272.1"/>
    </source>
</evidence>
<name>A0A0A9EYV4_ARUDO</name>
<proteinExistence type="predicted"/>
<reference evidence="1" key="2">
    <citation type="journal article" date="2015" name="Data Brief">
        <title>Shoot transcriptome of the giant reed, Arundo donax.</title>
        <authorList>
            <person name="Barrero R.A."/>
            <person name="Guerrero F.D."/>
            <person name="Moolhuijzen P."/>
            <person name="Goolsby J.A."/>
            <person name="Tidwell J."/>
            <person name="Bellgard S.E."/>
            <person name="Bellgard M.I."/>
        </authorList>
    </citation>
    <scope>NUCLEOTIDE SEQUENCE</scope>
    <source>
        <tissue evidence="1">Shoot tissue taken approximately 20 cm above the soil surface</tissue>
    </source>
</reference>
<sequence>MSCIIPRFMDKRVMTKGGHTLSGIHIYTGNILGRQH</sequence>
<dbReference type="AlphaFoldDB" id="A0A0A9EYV4"/>
<dbReference type="EMBL" id="GBRH01192624">
    <property type="protein sequence ID" value="JAE05272.1"/>
    <property type="molecule type" value="Transcribed_RNA"/>
</dbReference>
<protein>
    <submittedName>
        <fullName evidence="1">Uncharacterized protein</fullName>
    </submittedName>
</protein>